<dbReference type="KEGG" id="fox:FOXG_19885"/>
<feature type="domain" description="Protein NO VEIN C-terminal" evidence="1">
    <location>
        <begin position="67"/>
        <end position="129"/>
    </location>
</feature>
<protein>
    <recommendedName>
        <fullName evidence="1">Protein NO VEIN C-terminal domain-containing protein</fullName>
    </recommendedName>
</protein>
<dbReference type="AlphaFoldDB" id="A0A0J9V8A0"/>
<evidence type="ECO:0000313" key="3">
    <source>
        <dbReference type="Proteomes" id="UP000009097"/>
    </source>
</evidence>
<reference evidence="2" key="2">
    <citation type="journal article" date="2010" name="Nature">
        <title>Comparative genomics reveals mobile pathogenicity chromosomes in Fusarium.</title>
        <authorList>
            <person name="Ma L.J."/>
            <person name="van der Does H.C."/>
            <person name="Borkovich K.A."/>
            <person name="Coleman J.J."/>
            <person name="Daboussi M.J."/>
            <person name="Di Pietro A."/>
            <person name="Dufresne M."/>
            <person name="Freitag M."/>
            <person name="Grabherr M."/>
            <person name="Henrissat B."/>
            <person name="Houterman P.M."/>
            <person name="Kang S."/>
            <person name="Shim W.B."/>
            <person name="Woloshuk C."/>
            <person name="Xie X."/>
            <person name="Xu J.R."/>
            <person name="Antoniw J."/>
            <person name="Baker S.E."/>
            <person name="Bluhm B.H."/>
            <person name="Breakspear A."/>
            <person name="Brown D.W."/>
            <person name="Butchko R.A."/>
            <person name="Chapman S."/>
            <person name="Coulson R."/>
            <person name="Coutinho P.M."/>
            <person name="Danchin E.G."/>
            <person name="Diener A."/>
            <person name="Gale L.R."/>
            <person name="Gardiner D.M."/>
            <person name="Goff S."/>
            <person name="Hammond-Kosack K.E."/>
            <person name="Hilburn K."/>
            <person name="Hua-Van A."/>
            <person name="Jonkers W."/>
            <person name="Kazan K."/>
            <person name="Kodira C.D."/>
            <person name="Koehrsen M."/>
            <person name="Kumar L."/>
            <person name="Lee Y.H."/>
            <person name="Li L."/>
            <person name="Manners J.M."/>
            <person name="Miranda-Saavedra D."/>
            <person name="Mukherjee M."/>
            <person name="Park G."/>
            <person name="Park J."/>
            <person name="Park S.Y."/>
            <person name="Proctor R.H."/>
            <person name="Regev A."/>
            <person name="Ruiz-Roldan M.C."/>
            <person name="Sain D."/>
            <person name="Sakthikumar S."/>
            <person name="Sykes S."/>
            <person name="Schwartz D.C."/>
            <person name="Turgeon B.G."/>
            <person name="Wapinski I."/>
            <person name="Yoder O."/>
            <person name="Young S."/>
            <person name="Zeng Q."/>
            <person name="Zhou S."/>
            <person name="Galagan J."/>
            <person name="Cuomo C.A."/>
            <person name="Kistler H.C."/>
            <person name="Rep M."/>
        </authorList>
    </citation>
    <scope>NUCLEOTIDE SEQUENCE [LARGE SCALE GENOMIC DNA]</scope>
    <source>
        <strain evidence="2">4287</strain>
    </source>
</reference>
<dbReference type="GeneID" id="28960591"/>
<dbReference type="Proteomes" id="UP000009097">
    <property type="component" value="Unassembled WGS sequence"/>
</dbReference>
<evidence type="ECO:0000259" key="1">
    <source>
        <dbReference type="Pfam" id="PF13020"/>
    </source>
</evidence>
<evidence type="ECO:0000313" key="2">
    <source>
        <dbReference type="EMBL" id="KNB07699.1"/>
    </source>
</evidence>
<dbReference type="VEuPathDB" id="FungiDB:FOXG_19885"/>
<name>A0A0J9V8A0_FUSO4</name>
<proteinExistence type="predicted"/>
<gene>
    <name evidence="2" type="ORF">FOXG_19885</name>
</gene>
<dbReference type="EMBL" id="DS231705">
    <property type="protein sequence ID" value="KNB07699.1"/>
    <property type="molecule type" value="Genomic_DNA"/>
</dbReference>
<sequence length="164" mass="18762">MAPDPLKILLEPLKVHLTDIERLGSLGSVSFIVCFNLVSRIGRMRIGRDFSDFTYQDRFGQMKGVLREAGMDVIVEWTHNTKFHLEVKATLGPCSEPCFVSQNQLDKMRQYEGDLGNVYILIRVFQLEAEGGPSFRFFLNPWSLYLEGALDFRSNEGYKVYGLV</sequence>
<reference evidence="2" key="1">
    <citation type="submission" date="2007-04" db="EMBL/GenBank/DDBJ databases">
        <authorList>
            <consortium name="The Broad Institute Genome Sequencing Platform"/>
            <person name="Birren B."/>
            <person name="Lander E."/>
            <person name="Galagan J."/>
            <person name="Nusbaum C."/>
            <person name="Devon K."/>
            <person name="Ma L.-J."/>
            <person name="Jaffe D."/>
            <person name="Butler J."/>
            <person name="Alvarez P."/>
            <person name="Gnerre S."/>
            <person name="Grabherr M."/>
            <person name="Kleber M."/>
            <person name="Mauceli E."/>
            <person name="Brockman W."/>
            <person name="MacCallum I.A."/>
            <person name="Young S."/>
            <person name="LaButti K."/>
            <person name="DeCaprio D."/>
            <person name="Crawford M."/>
            <person name="Koehrsen M."/>
            <person name="Engels R."/>
            <person name="Montgomery P."/>
            <person name="Pearson M."/>
            <person name="Howarth C."/>
            <person name="Larson L."/>
            <person name="White J."/>
            <person name="O'Leary S."/>
            <person name="Kodira C."/>
            <person name="Zeng Q."/>
            <person name="Yandava C."/>
            <person name="Alvarado L."/>
            <person name="Kistler C."/>
            <person name="Shim W.-B."/>
            <person name="Kang S."/>
            <person name="Woloshuk C."/>
        </authorList>
    </citation>
    <scope>NUCLEOTIDE SEQUENCE</scope>
    <source>
        <strain evidence="2">4287</strain>
    </source>
</reference>
<organism evidence="2 3">
    <name type="scientific">Fusarium oxysporum f. sp. lycopersici (strain 4287 / CBS 123668 / FGSC 9935 / NRRL 34936)</name>
    <name type="common">Fusarium vascular wilt of tomato</name>
    <dbReference type="NCBI Taxonomy" id="426428"/>
    <lineage>
        <taxon>Eukaryota</taxon>
        <taxon>Fungi</taxon>
        <taxon>Dikarya</taxon>
        <taxon>Ascomycota</taxon>
        <taxon>Pezizomycotina</taxon>
        <taxon>Sordariomycetes</taxon>
        <taxon>Hypocreomycetidae</taxon>
        <taxon>Hypocreales</taxon>
        <taxon>Nectriaceae</taxon>
        <taxon>Fusarium</taxon>
        <taxon>Fusarium oxysporum species complex</taxon>
    </lineage>
</organism>
<accession>A0A0J9V8A0</accession>
<dbReference type="InterPro" id="IPR024975">
    <property type="entry name" value="NOV_C"/>
</dbReference>
<dbReference type="Pfam" id="PF13020">
    <property type="entry name" value="NOV_C"/>
    <property type="match status" value="1"/>
</dbReference>
<dbReference type="RefSeq" id="XP_018245744.1">
    <property type="nucleotide sequence ID" value="XM_018400166.1"/>
</dbReference>